<organism evidence="7 8">
    <name type="scientific">Rhodotorula mucilaginosa</name>
    <name type="common">Yeast</name>
    <name type="synonym">Rhodotorula rubra</name>
    <dbReference type="NCBI Taxonomy" id="5537"/>
    <lineage>
        <taxon>Eukaryota</taxon>
        <taxon>Fungi</taxon>
        <taxon>Dikarya</taxon>
        <taxon>Basidiomycota</taxon>
        <taxon>Pucciniomycotina</taxon>
        <taxon>Microbotryomycetes</taxon>
        <taxon>Sporidiobolales</taxon>
        <taxon>Sporidiobolaceae</taxon>
        <taxon>Rhodotorula</taxon>
    </lineage>
</organism>
<protein>
    <recommendedName>
        <fullName evidence="2">protein-tyrosine-phosphatase</fullName>
        <ecNumber evidence="2">3.1.3.48</ecNumber>
    </recommendedName>
</protein>
<feature type="region of interest" description="Disordered" evidence="3">
    <location>
        <begin position="1"/>
        <end position="154"/>
    </location>
</feature>
<keyword evidence="8" id="KW-1185">Reference proteome</keyword>
<dbReference type="InterPro" id="IPR001763">
    <property type="entry name" value="Rhodanese-like_dom"/>
</dbReference>
<feature type="compositionally biased region" description="Low complexity" evidence="3">
    <location>
        <begin position="417"/>
        <end position="430"/>
    </location>
</feature>
<dbReference type="Gene3D" id="3.40.250.10">
    <property type="entry name" value="Rhodanese-like domain"/>
    <property type="match status" value="1"/>
</dbReference>
<reference evidence="7 8" key="1">
    <citation type="submission" date="2020-11" db="EMBL/GenBank/DDBJ databases">
        <title>Kefir isolates.</title>
        <authorList>
            <person name="Marcisauskas S."/>
            <person name="Kim Y."/>
            <person name="Blasche S."/>
        </authorList>
    </citation>
    <scope>NUCLEOTIDE SEQUENCE [LARGE SCALE GENOMIC DNA]</scope>
    <source>
        <strain evidence="7 8">KR</strain>
    </source>
</reference>
<dbReference type="InterPro" id="IPR036873">
    <property type="entry name" value="Rhodanese-like_dom_sf"/>
</dbReference>
<evidence type="ECO:0000259" key="6">
    <source>
        <dbReference type="PROSITE" id="PS50206"/>
    </source>
</evidence>
<comment type="similarity">
    <text evidence="1">Belongs to the protein-tyrosine phosphatase family. Non-receptor class subfamily.</text>
</comment>
<feature type="compositionally biased region" description="Polar residues" evidence="3">
    <location>
        <begin position="455"/>
        <end position="477"/>
    </location>
</feature>
<dbReference type="SUPFAM" id="SSF52799">
    <property type="entry name" value="(Phosphotyrosine protein) phosphatases II"/>
    <property type="match status" value="1"/>
</dbReference>
<dbReference type="GO" id="GO:0004725">
    <property type="term" value="F:protein tyrosine phosphatase activity"/>
    <property type="evidence" value="ECO:0007669"/>
    <property type="project" value="UniProtKB-EC"/>
</dbReference>
<evidence type="ECO:0000256" key="2">
    <source>
        <dbReference type="ARBA" id="ARBA00013064"/>
    </source>
</evidence>
<dbReference type="Pfam" id="PF00102">
    <property type="entry name" value="Y_phosphatase"/>
    <property type="match status" value="2"/>
</dbReference>
<dbReference type="InterPro" id="IPR000242">
    <property type="entry name" value="PTP_cat"/>
</dbReference>
<feature type="compositionally biased region" description="Low complexity" evidence="3">
    <location>
        <begin position="35"/>
        <end position="49"/>
    </location>
</feature>
<dbReference type="PROSITE" id="PS50055">
    <property type="entry name" value="TYR_PHOSPHATASE_PTP"/>
    <property type="match status" value="1"/>
</dbReference>
<dbReference type="Proteomes" id="UP000777482">
    <property type="component" value="Unassembled WGS sequence"/>
</dbReference>
<feature type="region of interest" description="Disordered" evidence="3">
    <location>
        <begin position="688"/>
        <end position="720"/>
    </location>
</feature>
<dbReference type="InterPro" id="IPR003595">
    <property type="entry name" value="Tyr_Pase_cat"/>
</dbReference>
<gene>
    <name evidence="7" type="ORF">C6P46_003158</name>
</gene>
<evidence type="ECO:0000313" key="7">
    <source>
        <dbReference type="EMBL" id="KAG0662654.1"/>
    </source>
</evidence>
<feature type="domain" description="Rhodanese" evidence="6">
    <location>
        <begin position="198"/>
        <end position="320"/>
    </location>
</feature>
<dbReference type="InterPro" id="IPR000387">
    <property type="entry name" value="Tyr_Pase_dom"/>
</dbReference>
<dbReference type="PROSITE" id="PS50056">
    <property type="entry name" value="TYR_PHOSPHATASE_2"/>
    <property type="match status" value="1"/>
</dbReference>
<dbReference type="PANTHER" id="PTHR19134">
    <property type="entry name" value="RECEPTOR-TYPE TYROSINE-PROTEIN PHOSPHATASE"/>
    <property type="match status" value="1"/>
</dbReference>
<dbReference type="PANTHER" id="PTHR19134:SF561">
    <property type="entry name" value="PROTEIN TYROSINE PHOSPHATASE 36E, ISOFORM A"/>
    <property type="match status" value="1"/>
</dbReference>
<proteinExistence type="inferred from homology"/>
<feature type="domain" description="Tyrosine specific protein phosphatases" evidence="5">
    <location>
        <begin position="942"/>
        <end position="993"/>
    </location>
</feature>
<dbReference type="SMART" id="SM00194">
    <property type="entry name" value="PTPc"/>
    <property type="match status" value="1"/>
</dbReference>
<feature type="region of interest" description="Disordered" evidence="3">
    <location>
        <begin position="1011"/>
        <end position="1084"/>
    </location>
</feature>
<dbReference type="PRINTS" id="PR00700">
    <property type="entry name" value="PRTYPHPHTASE"/>
</dbReference>
<feature type="compositionally biased region" description="Low complexity" evidence="3">
    <location>
        <begin position="393"/>
        <end position="409"/>
    </location>
</feature>
<evidence type="ECO:0000256" key="1">
    <source>
        <dbReference type="ARBA" id="ARBA00009649"/>
    </source>
</evidence>
<name>A0A9P6W4X7_RHOMI</name>
<feature type="compositionally biased region" description="Gly residues" evidence="3">
    <location>
        <begin position="431"/>
        <end position="442"/>
    </location>
</feature>
<feature type="compositionally biased region" description="Low complexity" evidence="3">
    <location>
        <begin position="358"/>
        <end position="376"/>
    </location>
</feature>
<dbReference type="SUPFAM" id="SSF52821">
    <property type="entry name" value="Rhodanese/Cell cycle control phosphatase"/>
    <property type="match status" value="1"/>
</dbReference>
<dbReference type="EMBL" id="PUHQ01000025">
    <property type="protein sequence ID" value="KAG0662654.1"/>
    <property type="molecule type" value="Genomic_DNA"/>
</dbReference>
<dbReference type="SMART" id="SM00404">
    <property type="entry name" value="PTPc_motif"/>
    <property type="match status" value="1"/>
</dbReference>
<comment type="caution">
    <text evidence="7">The sequence shown here is derived from an EMBL/GenBank/DDBJ whole genome shotgun (WGS) entry which is preliminary data.</text>
</comment>
<feature type="compositionally biased region" description="Polar residues" evidence="3">
    <location>
        <begin position="50"/>
        <end position="65"/>
    </location>
</feature>
<feature type="compositionally biased region" description="Low complexity" evidence="3">
    <location>
        <begin position="1047"/>
        <end position="1056"/>
    </location>
</feature>
<feature type="compositionally biased region" description="Low complexity" evidence="3">
    <location>
        <begin position="526"/>
        <end position="540"/>
    </location>
</feature>
<dbReference type="PROSITE" id="PS50206">
    <property type="entry name" value="RHODANESE_3"/>
    <property type="match status" value="1"/>
</dbReference>
<feature type="domain" description="Tyrosine-protein phosphatase" evidence="4">
    <location>
        <begin position="742"/>
        <end position="1121"/>
    </location>
</feature>
<dbReference type="Pfam" id="PF00581">
    <property type="entry name" value="Rhodanese"/>
    <property type="match status" value="1"/>
</dbReference>
<dbReference type="AlphaFoldDB" id="A0A9P6W4X7"/>
<feature type="compositionally biased region" description="Acidic residues" evidence="3">
    <location>
        <begin position="705"/>
        <end position="717"/>
    </location>
</feature>
<feature type="compositionally biased region" description="Low complexity" evidence="3">
    <location>
        <begin position="100"/>
        <end position="113"/>
    </location>
</feature>
<sequence length="1132" mass="119895">MSTHHRPRLSPKCPGELNARPDYFVTATPPPHAPSPAASASAATPTSSSGAQQKQPTFSSPSSHAFNADFDSLMRPPPPSSLGAGTGQQQPPPPQTPLHAPASSPFFPSAGPGTSIRGETAKGAPSTATNAPHVMQQQQQPPSNPSSPQSASTFKIPTVPFTRRTSGATTGGAVPVKSNRYSLFSPQRLAESILSSASGSDILILDIRTRTAFSSERLAGSINVCVPSTLLRRPAFGVDRVRDSLPPQDQDRFDSWRASEPCRAIVVIDQESVALVEGAGPASLLAKFDNAGYQGELGWVKGGWNAVRNGLVAMGPSLQEQERLLEHGEREEFVFDDEDGDDEAQHAENDGGPPPQPRASRSLSSSSGFPSNTTTPHSPGLTGLPGSKKHARGGVVPSSSSPSSSSQDSDASRPSRRPSMSSMHASSSSHLGGGGSASGGGRPVLQVRDLPMSAFQLSSTTAYRNAPTTGSISQSGTHDVEMTGPVSTSRASAPGGGGGGFSLRQAPGGAGTGMGGKRLKKAGFNAAPPSLASSHASAFSTPRGGGFNTGFGSSHAQTAGANGNGNGNGNENEPSVGWLSSSSAPPGRGGGAGGQTRASANPFFDNIRQNTEALSLERSLANLTPVTLPPVPSNYLSALPPYLRSLVDLSPMSRADRLARQFYELEAAERERLEGTFRWHSKYPGGQSEALREWQKQQQQQQQQEAEEGTGAEEEEEAQVRAEAEKWERFGISAGVELGNLNRFRNIFPYEHTRVHLQEHSPNATDYVNASHLSLRTSSKRFIASQGPLPATFRDFWQMCEQEHVGVIVMLTNLQEGGRDKCGRYWVEQHGGEWDVQVEGDSAHEEEARAAFVPATPAAAQANAPPHGGDPAAGGGFFSAFDAAKTAAPVKAPEPARDTTIRRTITVQRRKGMPANTTAPSRKIRHIQYRAWPDFDIPADPSDVVSLVDEVDAAQRDYMREIGWNPAEHEGQEPPILAHCSAGVGRTGVFIMVSSLLDKFRSECRAASSAAATTEQVSMDIDGSGAQQQRPPSRPVLEERLSDGVTSSLAAGLSDSSLDERKRASELAAAGQQPQLPPVEEPALKQSDPAFAGVNELREQRMSMVANYRQYVCVLECVLEGALRTLQDTESA</sequence>
<accession>A0A9P6W4X7</accession>
<evidence type="ECO:0000256" key="3">
    <source>
        <dbReference type="SAM" id="MobiDB-lite"/>
    </source>
</evidence>
<dbReference type="Gene3D" id="3.90.190.10">
    <property type="entry name" value="Protein tyrosine phosphatase superfamily"/>
    <property type="match status" value="1"/>
</dbReference>
<dbReference type="OrthoDB" id="6058203at2759"/>
<dbReference type="InterPro" id="IPR029021">
    <property type="entry name" value="Prot-tyrosine_phosphatase-like"/>
</dbReference>
<feature type="region of interest" description="Disordered" evidence="3">
    <location>
        <begin position="341"/>
        <end position="603"/>
    </location>
</feature>
<evidence type="ECO:0000313" key="8">
    <source>
        <dbReference type="Proteomes" id="UP000777482"/>
    </source>
</evidence>
<dbReference type="InterPro" id="IPR050348">
    <property type="entry name" value="Protein-Tyr_Phosphatase"/>
</dbReference>
<evidence type="ECO:0000259" key="5">
    <source>
        <dbReference type="PROSITE" id="PS50056"/>
    </source>
</evidence>
<dbReference type="EC" id="3.1.3.48" evidence="2"/>
<feature type="compositionally biased region" description="Low complexity" evidence="3">
    <location>
        <begin position="136"/>
        <end position="150"/>
    </location>
</feature>
<evidence type="ECO:0000259" key="4">
    <source>
        <dbReference type="PROSITE" id="PS50055"/>
    </source>
</evidence>